<accession>A0ABN9UTD3</accession>
<organism evidence="1 2">
    <name type="scientific">Prorocentrum cordatum</name>
    <dbReference type="NCBI Taxonomy" id="2364126"/>
    <lineage>
        <taxon>Eukaryota</taxon>
        <taxon>Sar</taxon>
        <taxon>Alveolata</taxon>
        <taxon>Dinophyceae</taxon>
        <taxon>Prorocentrales</taxon>
        <taxon>Prorocentraceae</taxon>
        <taxon>Prorocentrum</taxon>
    </lineage>
</organism>
<name>A0ABN9UTD3_9DINO</name>
<dbReference type="Proteomes" id="UP001189429">
    <property type="component" value="Unassembled WGS sequence"/>
</dbReference>
<comment type="caution">
    <text evidence="1">The sequence shown here is derived from an EMBL/GenBank/DDBJ whole genome shotgun (WGS) entry which is preliminary data.</text>
</comment>
<proteinExistence type="predicted"/>
<gene>
    <name evidence="1" type="ORF">PCOR1329_LOCUS51507</name>
</gene>
<keyword evidence="2" id="KW-1185">Reference proteome</keyword>
<evidence type="ECO:0000313" key="2">
    <source>
        <dbReference type="Proteomes" id="UP001189429"/>
    </source>
</evidence>
<dbReference type="EMBL" id="CAUYUJ010016249">
    <property type="protein sequence ID" value="CAK0863316.1"/>
    <property type="molecule type" value="Genomic_DNA"/>
</dbReference>
<evidence type="ECO:0000313" key="1">
    <source>
        <dbReference type="EMBL" id="CAK0863316.1"/>
    </source>
</evidence>
<reference evidence="1" key="1">
    <citation type="submission" date="2023-10" db="EMBL/GenBank/DDBJ databases">
        <authorList>
            <person name="Chen Y."/>
            <person name="Shah S."/>
            <person name="Dougan E. K."/>
            <person name="Thang M."/>
            <person name="Chan C."/>
        </authorList>
    </citation>
    <scope>NUCLEOTIDE SEQUENCE [LARGE SCALE GENOMIC DNA]</scope>
</reference>
<sequence>MPPKMRVATLKLPNYVKKEADPVLKRRMVKLFKVAHLYKLRCTMTEHRMCLMRTALNNLKKLAEATINRDGVVGEANFQKVRDVENEIDNRESVSD</sequence>
<protein>
    <submittedName>
        <fullName evidence="1">Uncharacterized protein</fullName>
    </submittedName>
</protein>